<comment type="caution">
    <text evidence="2">The sequence shown here is derived from an EMBL/GenBank/DDBJ whole genome shotgun (WGS) entry which is preliminary data.</text>
</comment>
<proteinExistence type="predicted"/>
<feature type="region of interest" description="Disordered" evidence="1">
    <location>
        <begin position="1"/>
        <end position="22"/>
    </location>
</feature>
<sequence>MEVMGRDAATARVERPTHAPRRDQITRSAVLRARSNCDQISILARNRANPCPPSVRREPARPSLALRPVSLAAGNFTNFPTPPAARVFTSVLP</sequence>
<dbReference type="EMBL" id="CAVLEF010000163">
    <property type="protein sequence ID" value="CAK1552756.1"/>
    <property type="molecule type" value="Genomic_DNA"/>
</dbReference>
<protein>
    <submittedName>
        <fullName evidence="2">Uncharacterized protein</fullName>
    </submittedName>
</protein>
<dbReference type="Proteomes" id="UP001497472">
    <property type="component" value="Unassembled WGS sequence"/>
</dbReference>
<evidence type="ECO:0000313" key="2">
    <source>
        <dbReference type="EMBL" id="CAK1552756.1"/>
    </source>
</evidence>
<name>A0AAV1JTC7_9NEOP</name>
<dbReference type="AlphaFoldDB" id="A0AAV1JTC7"/>
<accession>A0AAV1JTC7</accession>
<feature type="compositionally biased region" description="Basic and acidic residues" evidence="1">
    <location>
        <begin position="12"/>
        <end position="22"/>
    </location>
</feature>
<evidence type="ECO:0000313" key="3">
    <source>
        <dbReference type="Proteomes" id="UP001497472"/>
    </source>
</evidence>
<reference evidence="2 3" key="1">
    <citation type="submission" date="2023-11" db="EMBL/GenBank/DDBJ databases">
        <authorList>
            <person name="Okamura Y."/>
        </authorList>
    </citation>
    <scope>NUCLEOTIDE SEQUENCE [LARGE SCALE GENOMIC DNA]</scope>
</reference>
<gene>
    <name evidence="2" type="ORF">LNINA_LOCUS11786</name>
</gene>
<organism evidence="2 3">
    <name type="scientific">Leptosia nina</name>
    <dbReference type="NCBI Taxonomy" id="320188"/>
    <lineage>
        <taxon>Eukaryota</taxon>
        <taxon>Metazoa</taxon>
        <taxon>Ecdysozoa</taxon>
        <taxon>Arthropoda</taxon>
        <taxon>Hexapoda</taxon>
        <taxon>Insecta</taxon>
        <taxon>Pterygota</taxon>
        <taxon>Neoptera</taxon>
        <taxon>Endopterygota</taxon>
        <taxon>Lepidoptera</taxon>
        <taxon>Glossata</taxon>
        <taxon>Ditrysia</taxon>
        <taxon>Papilionoidea</taxon>
        <taxon>Pieridae</taxon>
        <taxon>Pierinae</taxon>
        <taxon>Leptosia</taxon>
    </lineage>
</organism>
<keyword evidence="3" id="KW-1185">Reference proteome</keyword>
<evidence type="ECO:0000256" key="1">
    <source>
        <dbReference type="SAM" id="MobiDB-lite"/>
    </source>
</evidence>